<protein>
    <submittedName>
        <fullName evidence="2">Uncharacterized protein</fullName>
    </submittedName>
</protein>
<dbReference type="EMBL" id="GBXM01090008">
    <property type="protein sequence ID" value="JAH18569.1"/>
    <property type="molecule type" value="Transcribed_RNA"/>
</dbReference>
<dbReference type="EMBL" id="GBXM01090432">
    <property type="protein sequence ID" value="JAH18145.1"/>
    <property type="molecule type" value="Transcribed_RNA"/>
</dbReference>
<proteinExistence type="predicted"/>
<reference evidence="2" key="1">
    <citation type="submission" date="2014-11" db="EMBL/GenBank/DDBJ databases">
        <authorList>
            <person name="Amaro Gonzalez C."/>
        </authorList>
    </citation>
    <scope>NUCLEOTIDE SEQUENCE</scope>
</reference>
<sequence>MITCLCLFNLIQPASLLFGFTCRKAQSCIEELYTTQAFSN</sequence>
<dbReference type="EMBL" id="GBXM01061241">
    <property type="protein sequence ID" value="JAH47336.1"/>
    <property type="molecule type" value="Transcribed_RNA"/>
</dbReference>
<accession>A0A0E9QPH8</accession>
<dbReference type="AlphaFoldDB" id="A0A0E9QPH8"/>
<evidence type="ECO:0000256" key="1">
    <source>
        <dbReference type="SAM" id="SignalP"/>
    </source>
</evidence>
<keyword evidence="1" id="KW-0732">Signal</keyword>
<evidence type="ECO:0000313" key="2">
    <source>
        <dbReference type="EMBL" id="JAH18145.1"/>
    </source>
</evidence>
<feature type="signal peptide" evidence="1">
    <location>
        <begin position="1"/>
        <end position="16"/>
    </location>
</feature>
<reference evidence="2" key="2">
    <citation type="journal article" date="2015" name="Fish Shellfish Immunol.">
        <title>Early steps in the European eel (Anguilla anguilla)-Vibrio vulnificus interaction in the gills: Role of the RtxA13 toxin.</title>
        <authorList>
            <person name="Callol A."/>
            <person name="Pajuelo D."/>
            <person name="Ebbesson L."/>
            <person name="Teles M."/>
            <person name="MacKenzie S."/>
            <person name="Amaro C."/>
        </authorList>
    </citation>
    <scope>NUCLEOTIDE SEQUENCE</scope>
</reference>
<name>A0A0E9QPH8_ANGAN</name>
<organism evidence="2">
    <name type="scientific">Anguilla anguilla</name>
    <name type="common">European freshwater eel</name>
    <name type="synonym">Muraena anguilla</name>
    <dbReference type="NCBI Taxonomy" id="7936"/>
    <lineage>
        <taxon>Eukaryota</taxon>
        <taxon>Metazoa</taxon>
        <taxon>Chordata</taxon>
        <taxon>Craniata</taxon>
        <taxon>Vertebrata</taxon>
        <taxon>Euteleostomi</taxon>
        <taxon>Actinopterygii</taxon>
        <taxon>Neopterygii</taxon>
        <taxon>Teleostei</taxon>
        <taxon>Anguilliformes</taxon>
        <taxon>Anguillidae</taxon>
        <taxon>Anguilla</taxon>
    </lineage>
</organism>
<feature type="chain" id="PRO_5007401497" evidence="1">
    <location>
        <begin position="17"/>
        <end position="40"/>
    </location>
</feature>